<organism evidence="3 4">
    <name type="scientific">Bifidobacterium simiarum</name>
    <dbReference type="NCBI Taxonomy" id="2045441"/>
    <lineage>
        <taxon>Bacteria</taxon>
        <taxon>Bacillati</taxon>
        <taxon>Actinomycetota</taxon>
        <taxon>Actinomycetes</taxon>
        <taxon>Bifidobacteriales</taxon>
        <taxon>Bifidobacteriaceae</taxon>
        <taxon>Bifidobacterium</taxon>
    </lineage>
</organism>
<dbReference type="Proteomes" id="UP000231451">
    <property type="component" value="Unassembled WGS sequence"/>
</dbReference>
<evidence type="ECO:0000313" key="3">
    <source>
        <dbReference type="EMBL" id="PJM75075.1"/>
    </source>
</evidence>
<protein>
    <submittedName>
        <fullName evidence="3">Uncharacterized protein</fullName>
    </submittedName>
</protein>
<keyword evidence="2" id="KW-0812">Transmembrane</keyword>
<keyword evidence="2" id="KW-1133">Transmembrane helix</keyword>
<feature type="transmembrane region" description="Helical" evidence="2">
    <location>
        <begin position="20"/>
        <end position="41"/>
    </location>
</feature>
<evidence type="ECO:0000313" key="4">
    <source>
        <dbReference type="Proteomes" id="UP000231451"/>
    </source>
</evidence>
<reference evidence="3 4" key="1">
    <citation type="submission" date="2017-10" db="EMBL/GenBank/DDBJ databases">
        <title>Draft genome sequences of strains TRE 1, TRE 9, TRE H and TRI 7, isolated from tamarins, belonging to four potential novel Bifidobacterium species.</title>
        <authorList>
            <person name="Mattarelli P."/>
            <person name="Modesto M."/>
            <person name="Puglisi E."/>
            <person name="Morelli L."/>
            <person name="Spezio C."/>
            <person name="Bonetti A."/>
            <person name="Sandri C."/>
        </authorList>
    </citation>
    <scope>NUCLEOTIDE SEQUENCE [LARGE SCALE GENOMIC DNA]</scope>
    <source>
        <strain evidence="4">TRI7</strain>
    </source>
</reference>
<feature type="coiled-coil region" evidence="1">
    <location>
        <begin position="42"/>
        <end position="83"/>
    </location>
</feature>
<comment type="caution">
    <text evidence="3">The sequence shown here is derived from an EMBL/GenBank/DDBJ whole genome shotgun (WGS) entry which is preliminary data.</text>
</comment>
<keyword evidence="1" id="KW-0175">Coiled coil</keyword>
<evidence type="ECO:0000256" key="1">
    <source>
        <dbReference type="SAM" id="Coils"/>
    </source>
</evidence>
<evidence type="ECO:0000256" key="2">
    <source>
        <dbReference type="SAM" id="Phobius"/>
    </source>
</evidence>
<proteinExistence type="predicted"/>
<gene>
    <name evidence="3" type="ORF">CSQ87_07600</name>
</gene>
<sequence length="281" mass="32109">MNLWAFFSGIASWFGNLSDVFKAALITAVVSLIGIVGQWCIASGNSKRAERAEERADNAEKRADAAERRAVAAERRETDAIRNKELSDFATFFKSYTILATKVFNTNLRIGEYLAKQLSYMDAYAEKEVPFDQHFVDAVSRLNGAVENIRSSSSKTRYDLIQKRDAGLIMYRTFSKEIQEVFSCANFFPDEVPPQLDFFGATRVSPYVKTILTNYDGHIWQKVLEERADEKNWDESELLWKRFIQDNFSIEGIEIVKTKSELAKRFNASVAALRDCIEKEN</sequence>
<accession>A0A2M9HE47</accession>
<keyword evidence="4" id="KW-1185">Reference proteome</keyword>
<name>A0A2M9HE47_9BIFI</name>
<dbReference type="EMBL" id="PEBK01000006">
    <property type="protein sequence ID" value="PJM75075.1"/>
    <property type="molecule type" value="Genomic_DNA"/>
</dbReference>
<keyword evidence="2" id="KW-0472">Membrane</keyword>
<dbReference type="AlphaFoldDB" id="A0A2M9HE47"/>